<reference evidence="2 3" key="1">
    <citation type="submission" date="2018-03" db="EMBL/GenBank/DDBJ databases">
        <title>Draft Genome Sequences of the Obligatory Marine Myxobacteria Enhygromyxa salina SWB007.</title>
        <authorList>
            <person name="Poehlein A."/>
            <person name="Moghaddam J.A."/>
            <person name="Harms H."/>
            <person name="Alanjari M."/>
            <person name="Koenig G.M."/>
            <person name="Daniel R."/>
            <person name="Schaeberle T.F."/>
        </authorList>
    </citation>
    <scope>NUCLEOTIDE SEQUENCE [LARGE SCALE GENOMIC DNA]</scope>
    <source>
        <strain evidence="2 3">SWB007</strain>
    </source>
</reference>
<dbReference type="Proteomes" id="UP000238823">
    <property type="component" value="Unassembled WGS sequence"/>
</dbReference>
<dbReference type="RefSeq" id="WP_106092665.1">
    <property type="nucleotide sequence ID" value="NZ_PVNL01000117.1"/>
</dbReference>
<gene>
    <name evidence="2" type="ORF">ENSA7_58070</name>
</gene>
<evidence type="ECO:0000313" key="2">
    <source>
        <dbReference type="EMBL" id="PRQ01202.1"/>
    </source>
</evidence>
<dbReference type="AlphaFoldDB" id="A0A2S9Y817"/>
<organism evidence="2 3">
    <name type="scientific">Enhygromyxa salina</name>
    <dbReference type="NCBI Taxonomy" id="215803"/>
    <lineage>
        <taxon>Bacteria</taxon>
        <taxon>Pseudomonadati</taxon>
        <taxon>Myxococcota</taxon>
        <taxon>Polyangia</taxon>
        <taxon>Nannocystales</taxon>
        <taxon>Nannocystaceae</taxon>
        <taxon>Enhygromyxa</taxon>
    </lineage>
</organism>
<dbReference type="Pfam" id="PF01841">
    <property type="entry name" value="Transglut_core"/>
    <property type="match status" value="1"/>
</dbReference>
<dbReference type="SUPFAM" id="SSF54001">
    <property type="entry name" value="Cysteine proteinases"/>
    <property type="match status" value="1"/>
</dbReference>
<sequence length="220" mass="24492">MLDPAYSTANRFVDSDHPAVLSYAREHGVGATARERVVALYYAVRDGFRYNPWNVTFEPEHFSASHLLLRDRSLGGHCVDKATLLAACARAIGVPSRLHFANVRNHIGTARLEAHLGTDLLVYHGYTELWLGERWVAATPAFNRELCERLAVAPLEFDGVEDSVFQAYDRGGGQFMEYVTDHGVHAEIPVDAMVAAWRLHYPAIMATGAWPRPTSQSADR</sequence>
<dbReference type="InterPro" id="IPR002931">
    <property type="entry name" value="Transglutaminase-like"/>
</dbReference>
<feature type="domain" description="Transglutaminase-like" evidence="1">
    <location>
        <begin position="32"/>
        <end position="140"/>
    </location>
</feature>
<name>A0A2S9Y817_9BACT</name>
<protein>
    <submittedName>
        <fullName evidence="2">Transglutaminase-like superfamily protein</fullName>
    </submittedName>
</protein>
<comment type="caution">
    <text evidence="2">The sequence shown here is derived from an EMBL/GenBank/DDBJ whole genome shotgun (WGS) entry which is preliminary data.</text>
</comment>
<evidence type="ECO:0000259" key="1">
    <source>
        <dbReference type="Pfam" id="PF01841"/>
    </source>
</evidence>
<dbReference type="InterPro" id="IPR038765">
    <property type="entry name" value="Papain-like_cys_pep_sf"/>
</dbReference>
<accession>A0A2S9Y817</accession>
<proteinExistence type="predicted"/>
<evidence type="ECO:0000313" key="3">
    <source>
        <dbReference type="Proteomes" id="UP000238823"/>
    </source>
</evidence>
<dbReference type="Gene3D" id="3.10.620.30">
    <property type="match status" value="1"/>
</dbReference>
<dbReference type="EMBL" id="PVNL01000117">
    <property type="protein sequence ID" value="PRQ01202.1"/>
    <property type="molecule type" value="Genomic_DNA"/>
</dbReference>
<dbReference type="PANTHER" id="PTHR33490">
    <property type="entry name" value="BLR5614 PROTEIN-RELATED"/>
    <property type="match status" value="1"/>
</dbReference>
<dbReference type="OrthoDB" id="4697328at2"/>
<dbReference type="PANTHER" id="PTHR33490:SF3">
    <property type="entry name" value="CONSERVED INTEGRAL MEMBRANE PROTEIN"/>
    <property type="match status" value="1"/>
</dbReference>